<dbReference type="OrthoDB" id="10018333at2759"/>
<reference evidence="2 3" key="1">
    <citation type="journal article" date="2018" name="MBio">
        <title>Comparative Genomics Reveals the Core Gene Toolbox for the Fungus-Insect Symbiosis.</title>
        <authorList>
            <person name="Wang Y."/>
            <person name="Stata M."/>
            <person name="Wang W."/>
            <person name="Stajich J.E."/>
            <person name="White M.M."/>
            <person name="Moncalvo J.M."/>
        </authorList>
    </citation>
    <scope>NUCLEOTIDE SEQUENCE [LARGE SCALE GENOMIC DNA]</scope>
    <source>
        <strain evidence="2 3">AUS-77-4</strain>
    </source>
</reference>
<feature type="domain" description="Cytochrome c oxidase assembly factor 3 mitochondrial coiled-coil" evidence="1">
    <location>
        <begin position="40"/>
        <end position="64"/>
    </location>
</feature>
<evidence type="ECO:0000313" key="2">
    <source>
        <dbReference type="EMBL" id="PVU90075.1"/>
    </source>
</evidence>
<keyword evidence="3" id="KW-1185">Reference proteome</keyword>
<accession>A0A2T9YCN5</accession>
<sequence length="76" mass="8961">MISILSKAARSNISRFRTPSLYKRSYLQKSYEFRESMDRLGSLIVGIYYYTLNVVEQEDYSDIPMPAEIVLEQEEK</sequence>
<evidence type="ECO:0000259" key="1">
    <source>
        <dbReference type="Pfam" id="PF09813"/>
    </source>
</evidence>
<organism evidence="2 3">
    <name type="scientific">Furculomyces boomerangus</name>
    <dbReference type="NCBI Taxonomy" id="61424"/>
    <lineage>
        <taxon>Eukaryota</taxon>
        <taxon>Fungi</taxon>
        <taxon>Fungi incertae sedis</taxon>
        <taxon>Zoopagomycota</taxon>
        <taxon>Kickxellomycotina</taxon>
        <taxon>Harpellomycetes</taxon>
        <taxon>Harpellales</taxon>
        <taxon>Harpellaceae</taxon>
        <taxon>Furculomyces</taxon>
    </lineage>
</organism>
<evidence type="ECO:0000313" key="3">
    <source>
        <dbReference type="Proteomes" id="UP000245699"/>
    </source>
</evidence>
<dbReference type="Pfam" id="PF09813">
    <property type="entry name" value="Coa3_cc"/>
    <property type="match status" value="1"/>
</dbReference>
<protein>
    <recommendedName>
        <fullName evidence="1">Cytochrome c oxidase assembly factor 3 mitochondrial coiled-coil domain-containing protein</fullName>
    </recommendedName>
</protein>
<dbReference type="Proteomes" id="UP000245699">
    <property type="component" value="Unassembled WGS sequence"/>
</dbReference>
<comment type="caution">
    <text evidence="2">The sequence shown here is derived from an EMBL/GenBank/DDBJ whole genome shotgun (WGS) entry which is preliminary data.</text>
</comment>
<gene>
    <name evidence="2" type="ORF">BB559_004804</name>
</gene>
<dbReference type="InterPro" id="IPR018628">
    <property type="entry name" value="Coa3_CC"/>
</dbReference>
<proteinExistence type="predicted"/>
<dbReference type="EMBL" id="MBFT01000502">
    <property type="protein sequence ID" value="PVU90075.1"/>
    <property type="molecule type" value="Genomic_DNA"/>
</dbReference>
<name>A0A2T9YCN5_9FUNG</name>
<dbReference type="AlphaFoldDB" id="A0A2T9YCN5"/>